<evidence type="ECO:0000256" key="2">
    <source>
        <dbReference type="ARBA" id="ARBA00022527"/>
    </source>
</evidence>
<evidence type="ECO:0000256" key="4">
    <source>
        <dbReference type="ARBA" id="ARBA00022741"/>
    </source>
</evidence>
<keyword evidence="5" id="KW-0418">Kinase</keyword>
<evidence type="ECO:0000256" key="8">
    <source>
        <dbReference type="ARBA" id="ARBA00048679"/>
    </source>
</evidence>
<comment type="catalytic activity">
    <reaction evidence="8">
        <text>L-seryl-[protein] + ATP = O-phospho-L-seryl-[protein] + ADP + H(+)</text>
        <dbReference type="Rhea" id="RHEA:17989"/>
        <dbReference type="Rhea" id="RHEA-COMP:9863"/>
        <dbReference type="Rhea" id="RHEA-COMP:11604"/>
        <dbReference type="ChEBI" id="CHEBI:15378"/>
        <dbReference type="ChEBI" id="CHEBI:29999"/>
        <dbReference type="ChEBI" id="CHEBI:30616"/>
        <dbReference type="ChEBI" id="CHEBI:83421"/>
        <dbReference type="ChEBI" id="CHEBI:456216"/>
        <dbReference type="EC" id="2.7.11.1"/>
    </reaction>
</comment>
<dbReference type="Gene3D" id="1.10.510.10">
    <property type="entry name" value="Transferase(Phosphotransferase) domain 1"/>
    <property type="match status" value="2"/>
</dbReference>
<dbReference type="GO" id="GO:0004674">
    <property type="term" value="F:protein serine/threonine kinase activity"/>
    <property type="evidence" value="ECO:0007669"/>
    <property type="project" value="UniProtKB-KW"/>
</dbReference>
<dbReference type="InterPro" id="IPR000719">
    <property type="entry name" value="Prot_kinase_dom"/>
</dbReference>
<protein>
    <recommendedName>
        <fullName evidence="1">non-specific serine/threonine protein kinase</fullName>
        <ecNumber evidence="1">2.7.11.1</ecNumber>
    </recommendedName>
</protein>
<gene>
    <name evidence="10" type="ORF">BDV30DRAFT_228122</name>
</gene>
<dbReference type="GO" id="GO:0050684">
    <property type="term" value="P:regulation of mRNA processing"/>
    <property type="evidence" value="ECO:0007669"/>
    <property type="project" value="TreeGrafter"/>
</dbReference>
<dbReference type="SMART" id="SM00220">
    <property type="entry name" value="S_TKc"/>
    <property type="match status" value="1"/>
</dbReference>
<dbReference type="GO" id="GO:0005524">
    <property type="term" value="F:ATP binding"/>
    <property type="evidence" value="ECO:0007669"/>
    <property type="project" value="UniProtKB-KW"/>
</dbReference>
<dbReference type="Gene3D" id="3.30.200.20">
    <property type="entry name" value="Phosphorylase Kinase, domain 1"/>
    <property type="match status" value="1"/>
</dbReference>
<reference evidence="10 11" key="1">
    <citation type="submission" date="2019-04" db="EMBL/GenBank/DDBJ databases">
        <title>Fungal friends and foes A comparative genomics study of 23 Aspergillus species from section Flavi.</title>
        <authorList>
            <consortium name="DOE Joint Genome Institute"/>
            <person name="Kjaerbolling I."/>
            <person name="Vesth T.C."/>
            <person name="Frisvad J.C."/>
            <person name="Nybo J.L."/>
            <person name="Theobald S."/>
            <person name="Kildgaard S."/>
            <person name="Petersen T.I."/>
            <person name="Kuo A."/>
            <person name="Sato A."/>
            <person name="Lyhne E.K."/>
            <person name="Kogle M.E."/>
            <person name="Wiebenga A."/>
            <person name="Kun R.S."/>
            <person name="Lubbers R.J."/>
            <person name="Makela M.R."/>
            <person name="Barry K."/>
            <person name="Chovatia M."/>
            <person name="Clum A."/>
            <person name="Daum C."/>
            <person name="Haridas S."/>
            <person name="He G."/>
            <person name="LaButti K."/>
            <person name="Lipzen A."/>
            <person name="Mondo S."/>
            <person name="Pangilinan J."/>
            <person name="Riley R."/>
            <person name="Salamov A."/>
            <person name="Simmons B.A."/>
            <person name="Magnuson J.K."/>
            <person name="Henrissat B."/>
            <person name="Mortensen U.H."/>
            <person name="Larsen T.O."/>
            <person name="De vries R.P."/>
            <person name="Grigoriev I.V."/>
            <person name="Machida M."/>
            <person name="Baker S.E."/>
            <person name="Andersen M.R."/>
        </authorList>
    </citation>
    <scope>NUCLEOTIDE SEQUENCE [LARGE SCALE GENOMIC DNA]</scope>
    <source>
        <strain evidence="10 11">CBS 117635</strain>
    </source>
</reference>
<evidence type="ECO:0000259" key="9">
    <source>
        <dbReference type="SMART" id="SM00220"/>
    </source>
</evidence>
<dbReference type="GO" id="GO:0005737">
    <property type="term" value="C:cytoplasm"/>
    <property type="evidence" value="ECO:0007669"/>
    <property type="project" value="TreeGrafter"/>
</dbReference>
<proteinExistence type="predicted"/>
<comment type="catalytic activity">
    <reaction evidence="7">
        <text>L-threonyl-[protein] + ATP = O-phospho-L-threonyl-[protein] + ADP + H(+)</text>
        <dbReference type="Rhea" id="RHEA:46608"/>
        <dbReference type="Rhea" id="RHEA-COMP:11060"/>
        <dbReference type="Rhea" id="RHEA-COMP:11605"/>
        <dbReference type="ChEBI" id="CHEBI:15378"/>
        <dbReference type="ChEBI" id="CHEBI:30013"/>
        <dbReference type="ChEBI" id="CHEBI:30616"/>
        <dbReference type="ChEBI" id="CHEBI:61977"/>
        <dbReference type="ChEBI" id="CHEBI:456216"/>
        <dbReference type="EC" id="2.7.11.1"/>
    </reaction>
</comment>
<keyword evidence="6" id="KW-0067">ATP-binding</keyword>
<feature type="domain" description="Protein kinase" evidence="9">
    <location>
        <begin position="35"/>
        <end position="283"/>
    </location>
</feature>
<dbReference type="EC" id="2.7.11.1" evidence="1"/>
<evidence type="ECO:0000256" key="6">
    <source>
        <dbReference type="ARBA" id="ARBA00022840"/>
    </source>
</evidence>
<dbReference type="GO" id="GO:0000245">
    <property type="term" value="P:spliceosomal complex assembly"/>
    <property type="evidence" value="ECO:0007669"/>
    <property type="project" value="TreeGrafter"/>
</dbReference>
<keyword evidence="4" id="KW-0547">Nucleotide-binding</keyword>
<dbReference type="SUPFAM" id="SSF56112">
    <property type="entry name" value="Protein kinase-like (PK-like)"/>
    <property type="match status" value="1"/>
</dbReference>
<keyword evidence="11" id="KW-1185">Reference proteome</keyword>
<keyword evidence="3" id="KW-0808">Transferase</keyword>
<evidence type="ECO:0000313" key="11">
    <source>
        <dbReference type="Proteomes" id="UP000326289"/>
    </source>
</evidence>
<evidence type="ECO:0000256" key="1">
    <source>
        <dbReference type="ARBA" id="ARBA00012513"/>
    </source>
</evidence>
<dbReference type="AlphaFoldDB" id="A0A5N6IZU7"/>
<dbReference type="PANTHER" id="PTHR47634:SF9">
    <property type="entry name" value="PROTEIN KINASE DOMAIN-CONTAINING PROTEIN-RELATED"/>
    <property type="match status" value="1"/>
</dbReference>
<accession>A0A5N6IZU7</accession>
<organism evidence="10 11">
    <name type="scientific">Aspergillus minisclerotigenes</name>
    <dbReference type="NCBI Taxonomy" id="656917"/>
    <lineage>
        <taxon>Eukaryota</taxon>
        <taxon>Fungi</taxon>
        <taxon>Dikarya</taxon>
        <taxon>Ascomycota</taxon>
        <taxon>Pezizomycotina</taxon>
        <taxon>Eurotiomycetes</taxon>
        <taxon>Eurotiomycetidae</taxon>
        <taxon>Eurotiales</taxon>
        <taxon>Aspergillaceae</taxon>
        <taxon>Aspergillus</taxon>
        <taxon>Aspergillus subgen. Circumdati</taxon>
    </lineage>
</organism>
<evidence type="ECO:0000256" key="5">
    <source>
        <dbReference type="ARBA" id="ARBA00022777"/>
    </source>
</evidence>
<dbReference type="InterPro" id="IPR011009">
    <property type="entry name" value="Kinase-like_dom_sf"/>
</dbReference>
<dbReference type="InterPro" id="IPR051334">
    <property type="entry name" value="SRPK"/>
</dbReference>
<evidence type="ECO:0000256" key="7">
    <source>
        <dbReference type="ARBA" id="ARBA00047899"/>
    </source>
</evidence>
<dbReference type="GO" id="GO:0005634">
    <property type="term" value="C:nucleus"/>
    <property type="evidence" value="ECO:0007669"/>
    <property type="project" value="TreeGrafter"/>
</dbReference>
<dbReference type="EMBL" id="ML732816">
    <property type="protein sequence ID" value="KAB8271490.1"/>
    <property type="molecule type" value="Genomic_DNA"/>
</dbReference>
<evidence type="ECO:0000313" key="10">
    <source>
        <dbReference type="EMBL" id="KAB8271490.1"/>
    </source>
</evidence>
<dbReference type="PANTHER" id="PTHR47634">
    <property type="entry name" value="PROTEIN KINASE DOMAIN-CONTAINING PROTEIN-RELATED"/>
    <property type="match status" value="1"/>
</dbReference>
<name>A0A5N6IZU7_9EURO</name>
<keyword evidence="2" id="KW-0723">Serine/threonine-protein kinase</keyword>
<sequence length="370" mass="42017">MRRFGRIYDVVEPVEEYHRGGYHPVHLHDIFNDRYEVRAKLAFGQFSTQVALKILKADASKDSKELSILLHLSGTDLEHPGTNHLMQLLDHFEHHVMISDGEAMTNTGRPHYAAYIQEVSRQILLGLDFLHRSGIIHCAAFVRQREQRPVTPTALRAPELIHRIEWDVGIDIWTLGCLNFPPPPPPPPSIGKTAPKPPSVASEGPAGAYLVELLIFNGWPFKDHWAYWVRSHSDPDIGVQLHATGDVRNGFVFQIKRNYDFHDDNSERPSTRIPLQWIDGKFFDERAMMNNGVFTLDDVPVCGFEASVYKVKAPEKSLNTVTGTTIAEGQKGQKVNQRNCQTWIVESADQLVRDEIFNQEVATYLHAIEQ</sequence>
<evidence type="ECO:0000256" key="3">
    <source>
        <dbReference type="ARBA" id="ARBA00022679"/>
    </source>
</evidence>
<dbReference type="InterPro" id="IPR046670">
    <property type="entry name" value="DUF6540"/>
</dbReference>
<dbReference type="Proteomes" id="UP000326289">
    <property type="component" value="Unassembled WGS sequence"/>
</dbReference>
<dbReference type="Pfam" id="PF20174">
    <property type="entry name" value="DUF6540"/>
    <property type="match status" value="1"/>
</dbReference>